<dbReference type="FunCoup" id="A0A1S3CEU3">
    <property type="interactions" value="331"/>
</dbReference>
<evidence type="ECO:0000256" key="1">
    <source>
        <dbReference type="ARBA" id="ARBA00000245"/>
    </source>
</evidence>
<dbReference type="Pfam" id="PF02265">
    <property type="entry name" value="S1-P1_nuclease"/>
    <property type="match status" value="1"/>
</dbReference>
<dbReference type="SMR" id="A0A1S3CEU3"/>
<keyword evidence="5" id="KW-0540">Nuclease</keyword>
<evidence type="ECO:0000256" key="9">
    <source>
        <dbReference type="ARBA" id="ARBA00022801"/>
    </source>
</evidence>
<evidence type="ECO:0000256" key="8">
    <source>
        <dbReference type="ARBA" id="ARBA00022759"/>
    </source>
</evidence>
<organism evidence="12 13">
    <name type="scientific">Cucumis melo</name>
    <name type="common">Muskmelon</name>
    <dbReference type="NCBI Taxonomy" id="3656"/>
    <lineage>
        <taxon>Eukaryota</taxon>
        <taxon>Viridiplantae</taxon>
        <taxon>Streptophyta</taxon>
        <taxon>Embryophyta</taxon>
        <taxon>Tracheophyta</taxon>
        <taxon>Spermatophyta</taxon>
        <taxon>Magnoliopsida</taxon>
        <taxon>eudicotyledons</taxon>
        <taxon>Gunneridae</taxon>
        <taxon>Pentapetalae</taxon>
        <taxon>rosids</taxon>
        <taxon>fabids</taxon>
        <taxon>Cucurbitales</taxon>
        <taxon>Cucurbitaceae</taxon>
        <taxon>Benincaseae</taxon>
        <taxon>Cucumis</taxon>
    </lineage>
</organism>
<gene>
    <name evidence="13" type="primary">LOC103500060</name>
</gene>
<evidence type="ECO:0000256" key="7">
    <source>
        <dbReference type="ARBA" id="ARBA00022729"/>
    </source>
</evidence>
<evidence type="ECO:0000313" key="13">
    <source>
        <dbReference type="RefSeq" id="XP_008461475.1"/>
    </source>
</evidence>
<sequence>MRNKAGLNLETSFKASDQADMGQSELCWTANVFVFLLLLPGILGWGREGHYAVCKIAEGYLTEDALSMVRELLPASAEGDLAAVCSWADELRENHDYHWSSVLHFVDTPDFFCNYNCSRDCHDSHRHKGRCVTAAIYNYTMQLESAYKEITSEVRYNLTEALMFLSHFIGDVHQPLHVGFVGDLGGNLIKVGWYQRSTNLHHVWDTMIIESALKRFYHSNLMLMIQAIQSNISDEWHNEVSAWRNCTGNHTACPNPYASESISLACKYAYKNATPGSTLEDSYFLTRLPVVEKRLAQSGIRLASTLNRIFASEVKVAEV</sequence>
<dbReference type="GO" id="GO:0004521">
    <property type="term" value="F:RNA endonuclease activity"/>
    <property type="evidence" value="ECO:0007669"/>
    <property type="project" value="UniProtKB-ARBA"/>
</dbReference>
<proteinExistence type="inferred from homology"/>
<keyword evidence="6" id="KW-0479">Metal-binding</keyword>
<keyword evidence="7" id="KW-0732">Signal</keyword>
<dbReference type="KEGG" id="cmo:103500060"/>
<dbReference type="PANTHER" id="PTHR33146:SF26">
    <property type="entry name" value="ENDONUCLEASE 4"/>
    <property type="match status" value="1"/>
</dbReference>
<keyword evidence="10" id="KW-1015">Disulfide bond</keyword>
<keyword evidence="12" id="KW-1185">Reference proteome</keyword>
<dbReference type="CDD" id="cd11010">
    <property type="entry name" value="S1-P1_nuclease"/>
    <property type="match status" value="1"/>
</dbReference>
<dbReference type="InterPro" id="IPR008947">
    <property type="entry name" value="PLipase_C/P1_nuclease_dom_sf"/>
</dbReference>
<dbReference type="RefSeq" id="XP_008461475.1">
    <property type="nucleotide sequence ID" value="XM_008463253.3"/>
</dbReference>
<evidence type="ECO:0000256" key="3">
    <source>
        <dbReference type="ARBA" id="ARBA00011245"/>
    </source>
</evidence>
<evidence type="ECO:0000256" key="5">
    <source>
        <dbReference type="ARBA" id="ARBA00022722"/>
    </source>
</evidence>
<keyword evidence="11" id="KW-0325">Glycoprotein</keyword>
<dbReference type="EC" id="3.1.30.1" evidence="4"/>
<name>A0A1S3CEU3_CUCME</name>
<dbReference type="SUPFAM" id="SSF48537">
    <property type="entry name" value="Phospholipase C/P1 nuclease"/>
    <property type="match status" value="1"/>
</dbReference>
<dbReference type="GO" id="GO:0000014">
    <property type="term" value="F:single-stranded DNA endodeoxyribonuclease activity"/>
    <property type="evidence" value="ECO:0007669"/>
    <property type="project" value="UniProtKB-ARBA"/>
</dbReference>
<dbReference type="Gene3D" id="1.10.575.10">
    <property type="entry name" value="P1 Nuclease"/>
    <property type="match status" value="1"/>
</dbReference>
<dbReference type="AlphaFoldDB" id="A0A1S3CEU3"/>
<dbReference type="Proteomes" id="UP001652600">
    <property type="component" value="Chromosome 12"/>
</dbReference>
<evidence type="ECO:0000256" key="2">
    <source>
        <dbReference type="ARBA" id="ARBA00009547"/>
    </source>
</evidence>
<accession>A0A1S3CEU3</accession>
<dbReference type="PANTHER" id="PTHR33146">
    <property type="entry name" value="ENDONUCLEASE 4"/>
    <property type="match status" value="1"/>
</dbReference>
<dbReference type="GO" id="GO:0003676">
    <property type="term" value="F:nucleic acid binding"/>
    <property type="evidence" value="ECO:0007669"/>
    <property type="project" value="InterPro"/>
</dbReference>
<reference evidence="13" key="1">
    <citation type="submission" date="2025-08" db="UniProtKB">
        <authorList>
            <consortium name="RefSeq"/>
        </authorList>
    </citation>
    <scope>IDENTIFICATION</scope>
    <source>
        <tissue evidence="13">Stem</tissue>
    </source>
</reference>
<dbReference type="eggNOG" id="ENOG502QRXU">
    <property type="taxonomic scope" value="Eukaryota"/>
</dbReference>
<dbReference type="OrthoDB" id="441446at2759"/>
<comment type="subunit">
    <text evidence="3">Monomer.</text>
</comment>
<keyword evidence="9" id="KW-0378">Hydrolase</keyword>
<evidence type="ECO:0000256" key="11">
    <source>
        <dbReference type="ARBA" id="ARBA00023180"/>
    </source>
</evidence>
<evidence type="ECO:0000313" key="12">
    <source>
        <dbReference type="Proteomes" id="UP001652600"/>
    </source>
</evidence>
<evidence type="ECO:0000256" key="4">
    <source>
        <dbReference type="ARBA" id="ARBA00012562"/>
    </source>
</evidence>
<dbReference type="InParanoid" id="A0A1S3CEU3"/>
<comment type="catalytic activity">
    <reaction evidence="1">
        <text>Endonucleolytic cleavage to 5'-phosphomononucleotide and 5'-phosphooligonucleotide end-products.</text>
        <dbReference type="EC" id="3.1.30.1"/>
    </reaction>
</comment>
<evidence type="ECO:0000256" key="10">
    <source>
        <dbReference type="ARBA" id="ARBA00023157"/>
    </source>
</evidence>
<dbReference type="GO" id="GO:0046872">
    <property type="term" value="F:metal ion binding"/>
    <property type="evidence" value="ECO:0007669"/>
    <property type="project" value="UniProtKB-KW"/>
</dbReference>
<dbReference type="GeneID" id="103500060"/>
<dbReference type="GO" id="GO:0006308">
    <property type="term" value="P:DNA catabolic process"/>
    <property type="evidence" value="ECO:0007669"/>
    <property type="project" value="InterPro"/>
</dbReference>
<comment type="similarity">
    <text evidence="2">Belongs to the nuclease type I family.</text>
</comment>
<dbReference type="InterPro" id="IPR003154">
    <property type="entry name" value="S1/P1nuclease"/>
</dbReference>
<dbReference type="FunFam" id="1.10.575.10:FF:000002">
    <property type="entry name" value="Endonuclease 2"/>
    <property type="match status" value="1"/>
</dbReference>
<evidence type="ECO:0000256" key="6">
    <source>
        <dbReference type="ARBA" id="ARBA00022723"/>
    </source>
</evidence>
<protein>
    <recommendedName>
        <fullName evidence="4">Aspergillus nuclease S1</fullName>
        <ecNumber evidence="4">3.1.30.1</ecNumber>
    </recommendedName>
</protein>
<keyword evidence="8" id="KW-0255">Endonuclease</keyword>